<keyword evidence="3" id="KW-1185">Reference proteome</keyword>
<evidence type="ECO:0000256" key="1">
    <source>
        <dbReference type="SAM" id="MobiDB-lite"/>
    </source>
</evidence>
<evidence type="ECO:0000313" key="3">
    <source>
        <dbReference type="Proteomes" id="UP000294927"/>
    </source>
</evidence>
<protein>
    <submittedName>
        <fullName evidence="2">Uncharacterized protein</fullName>
    </submittedName>
</protein>
<comment type="caution">
    <text evidence="2">The sequence shown here is derived from an EMBL/GenBank/DDBJ whole genome shotgun (WGS) entry which is preliminary data.</text>
</comment>
<reference evidence="2 3" key="1">
    <citation type="submission" date="2019-03" db="EMBL/GenBank/DDBJ databases">
        <title>Genomic Encyclopedia of Archaeal and Bacterial Type Strains, Phase II (KMG-II): from individual species to whole genera.</title>
        <authorList>
            <person name="Goeker M."/>
        </authorList>
    </citation>
    <scope>NUCLEOTIDE SEQUENCE [LARGE SCALE GENOMIC DNA]</scope>
    <source>
        <strain evidence="2 3">DSM 45499</strain>
    </source>
</reference>
<organism evidence="2 3">
    <name type="scientific">Actinophytocola oryzae</name>
    <dbReference type="NCBI Taxonomy" id="502181"/>
    <lineage>
        <taxon>Bacteria</taxon>
        <taxon>Bacillati</taxon>
        <taxon>Actinomycetota</taxon>
        <taxon>Actinomycetes</taxon>
        <taxon>Pseudonocardiales</taxon>
        <taxon>Pseudonocardiaceae</taxon>
    </lineage>
</organism>
<proteinExistence type="predicted"/>
<dbReference type="Proteomes" id="UP000294927">
    <property type="component" value="Unassembled WGS sequence"/>
</dbReference>
<dbReference type="AlphaFoldDB" id="A0A4V3FQI7"/>
<feature type="region of interest" description="Disordered" evidence="1">
    <location>
        <begin position="36"/>
        <end position="61"/>
    </location>
</feature>
<accession>A0A4V3FQI7</accession>
<gene>
    <name evidence="2" type="ORF">CLV71_125133</name>
</gene>
<sequence length="375" mass="40394">MTQPYVGELRRTVNDGGTMRRALLLMATVGSLVTGCASGTEGTPVSAREPRGKTTKTSTSRAPFHGERLADGEVVKVDELDGIRLGSPDDGRLRNYGVDVDVVDFGTADVVDGGAGTDYGAQEDSTLLAFRLRVATFVDDAAEKVKATVSVDGRQRSLPEFEYSLGGPGDDRTLQYLVGVPKDRREVQLELKYADFAQQFDLLDGKRTGEQPDILYRSDDAPFVYVENLTPAKLPLADEDGKPGAYVVGVTRAELTYFGPELGDVPADKEKAWLVIDYEPGSEGSLDYLSEASACVPPFTAFTLNNGIQDYPAVDRQSKVEALASDQRLAFEVPADLTDATLTMKTTELSCDFGGLAFPFTASGEAKVTMTLPQD</sequence>
<name>A0A4V3FQI7_9PSEU</name>
<evidence type="ECO:0000313" key="2">
    <source>
        <dbReference type="EMBL" id="TDV39821.1"/>
    </source>
</evidence>
<dbReference type="EMBL" id="SOCP01000025">
    <property type="protein sequence ID" value="TDV39821.1"/>
    <property type="molecule type" value="Genomic_DNA"/>
</dbReference>